<accession>A0A195E6Y0</accession>
<dbReference type="EMBL" id="KQ979568">
    <property type="protein sequence ID" value="KYN20851.1"/>
    <property type="molecule type" value="Genomic_DNA"/>
</dbReference>
<sequence>MKGRVSRDRERDSTTERVGGVGREGIGPCIRRTLIEPGALAPAYQDNAAKLRDALVSKMNLRIERIEWETIDTQKLKGATAMQYYFAVAAFWSRNVEQVLWEAAKSPHCQHTFDA</sequence>
<evidence type="ECO:0000313" key="3">
    <source>
        <dbReference type="Proteomes" id="UP000078492"/>
    </source>
</evidence>
<name>A0A195E6Y0_9HYME</name>
<reference evidence="2 3" key="1">
    <citation type="submission" date="2015-09" db="EMBL/GenBank/DDBJ databases">
        <title>Trachymyrmex cornetzi WGS genome.</title>
        <authorList>
            <person name="Nygaard S."/>
            <person name="Hu H."/>
            <person name="Boomsma J."/>
            <person name="Zhang G."/>
        </authorList>
    </citation>
    <scope>NUCLEOTIDE SEQUENCE [LARGE SCALE GENOMIC DNA]</scope>
    <source>
        <strain evidence="2">Tcor2-1</strain>
        <tissue evidence="2">Whole body</tissue>
    </source>
</reference>
<feature type="compositionally biased region" description="Basic and acidic residues" evidence="1">
    <location>
        <begin position="1"/>
        <end position="15"/>
    </location>
</feature>
<keyword evidence="3" id="KW-1185">Reference proteome</keyword>
<feature type="region of interest" description="Disordered" evidence="1">
    <location>
        <begin position="1"/>
        <end position="25"/>
    </location>
</feature>
<organism evidence="2 3">
    <name type="scientific">Trachymyrmex cornetzi</name>
    <dbReference type="NCBI Taxonomy" id="471704"/>
    <lineage>
        <taxon>Eukaryota</taxon>
        <taxon>Metazoa</taxon>
        <taxon>Ecdysozoa</taxon>
        <taxon>Arthropoda</taxon>
        <taxon>Hexapoda</taxon>
        <taxon>Insecta</taxon>
        <taxon>Pterygota</taxon>
        <taxon>Neoptera</taxon>
        <taxon>Endopterygota</taxon>
        <taxon>Hymenoptera</taxon>
        <taxon>Apocrita</taxon>
        <taxon>Aculeata</taxon>
        <taxon>Formicoidea</taxon>
        <taxon>Formicidae</taxon>
        <taxon>Myrmicinae</taxon>
        <taxon>Trachymyrmex</taxon>
    </lineage>
</organism>
<gene>
    <name evidence="2" type="ORF">ALC57_06757</name>
</gene>
<evidence type="ECO:0000313" key="2">
    <source>
        <dbReference type="EMBL" id="KYN20851.1"/>
    </source>
</evidence>
<dbReference type="Proteomes" id="UP000078492">
    <property type="component" value="Unassembled WGS sequence"/>
</dbReference>
<dbReference type="AlphaFoldDB" id="A0A195E6Y0"/>
<proteinExistence type="predicted"/>
<evidence type="ECO:0000256" key="1">
    <source>
        <dbReference type="SAM" id="MobiDB-lite"/>
    </source>
</evidence>
<protein>
    <submittedName>
        <fullName evidence="2">Uncharacterized protein</fullName>
    </submittedName>
</protein>